<dbReference type="GO" id="GO:0005777">
    <property type="term" value="C:peroxisome"/>
    <property type="evidence" value="ECO:0007669"/>
    <property type="project" value="TreeGrafter"/>
</dbReference>
<dbReference type="EC" id="2.3.1.16" evidence="7"/>
<dbReference type="PROSITE" id="PS00099">
    <property type="entry name" value="THIOLASE_3"/>
    <property type="match status" value="1"/>
</dbReference>
<dbReference type="NCBIfam" id="TIGR01930">
    <property type="entry name" value="AcCoA-C-Actrans"/>
    <property type="match status" value="1"/>
</dbReference>
<dbReference type="InterPro" id="IPR020617">
    <property type="entry name" value="Thiolase_C"/>
</dbReference>
<dbReference type="InterPro" id="IPR020610">
    <property type="entry name" value="Thiolase_AS"/>
</dbReference>
<dbReference type="InterPro" id="IPR020615">
    <property type="entry name" value="Thiolase_acyl_enz_int_AS"/>
</dbReference>
<evidence type="ECO:0000256" key="5">
    <source>
        <dbReference type="ARBA" id="ARBA00022958"/>
    </source>
</evidence>
<evidence type="ECO:0000259" key="12">
    <source>
        <dbReference type="Pfam" id="PF02803"/>
    </source>
</evidence>
<dbReference type="PANTHER" id="PTHR43853:SF5">
    <property type="entry name" value="ACETYL-COA C-ACETYLTRANSFERASE"/>
    <property type="match status" value="1"/>
</dbReference>
<accession>A0A4S2N2D7</accession>
<keyword evidence="5" id="KW-0630">Potassium</keyword>
<dbReference type="PIRSF" id="PIRSF000429">
    <property type="entry name" value="Ac-CoA_Ac_transf"/>
    <property type="match status" value="1"/>
</dbReference>
<evidence type="ECO:0000256" key="7">
    <source>
        <dbReference type="ARBA" id="ARBA00024073"/>
    </source>
</evidence>
<evidence type="ECO:0000256" key="8">
    <source>
        <dbReference type="ARBA" id="ARBA00047605"/>
    </source>
</evidence>
<evidence type="ECO:0000256" key="4">
    <source>
        <dbReference type="ARBA" id="ARBA00022679"/>
    </source>
</evidence>
<evidence type="ECO:0000256" key="6">
    <source>
        <dbReference type="ARBA" id="ARBA00023315"/>
    </source>
</evidence>
<proteinExistence type="inferred from homology"/>
<dbReference type="PROSITE" id="PS00098">
    <property type="entry name" value="THIOLASE_1"/>
    <property type="match status" value="1"/>
</dbReference>
<protein>
    <recommendedName>
        <fullName evidence="7">acetyl-CoA C-acyltransferase</fullName>
        <ecNumber evidence="7">2.3.1.16</ecNumber>
    </recommendedName>
</protein>
<dbReference type="GO" id="GO:0006635">
    <property type="term" value="P:fatty acid beta-oxidation"/>
    <property type="evidence" value="ECO:0007669"/>
    <property type="project" value="TreeGrafter"/>
</dbReference>
<dbReference type="GO" id="GO:0010124">
    <property type="term" value="P:phenylacetate catabolic process"/>
    <property type="evidence" value="ECO:0007669"/>
    <property type="project" value="TreeGrafter"/>
</dbReference>
<dbReference type="AlphaFoldDB" id="A0A4S2N2D7"/>
<dbReference type="InterPro" id="IPR002155">
    <property type="entry name" value="Thiolase"/>
</dbReference>
<dbReference type="PROSITE" id="PS00737">
    <property type="entry name" value="THIOLASE_2"/>
    <property type="match status" value="1"/>
</dbReference>
<evidence type="ECO:0000313" key="14">
    <source>
        <dbReference type="Proteomes" id="UP000298138"/>
    </source>
</evidence>
<dbReference type="PANTHER" id="PTHR43853">
    <property type="entry name" value="3-KETOACYL-COA THIOLASE, PEROXISOMAL"/>
    <property type="match status" value="1"/>
</dbReference>
<comment type="catalytic activity">
    <reaction evidence="8">
        <text>an acyl-CoA + acetyl-CoA = a 3-oxoacyl-CoA + CoA</text>
        <dbReference type="Rhea" id="RHEA:21564"/>
        <dbReference type="ChEBI" id="CHEBI:57287"/>
        <dbReference type="ChEBI" id="CHEBI:57288"/>
        <dbReference type="ChEBI" id="CHEBI:58342"/>
        <dbReference type="ChEBI" id="CHEBI:90726"/>
        <dbReference type="EC" id="2.3.1.16"/>
    </reaction>
</comment>
<dbReference type="InterPro" id="IPR016039">
    <property type="entry name" value="Thiolase-like"/>
</dbReference>
<name>A0A4S2N2D7_9PEZI</name>
<dbReference type="InterPro" id="IPR020613">
    <property type="entry name" value="Thiolase_CS"/>
</dbReference>
<dbReference type="FunFam" id="3.40.47.10:FF:000010">
    <property type="entry name" value="Acetyl-CoA acetyltransferase (Thiolase)"/>
    <property type="match status" value="1"/>
</dbReference>
<dbReference type="Gene3D" id="3.40.47.10">
    <property type="match status" value="2"/>
</dbReference>
<dbReference type="STRING" id="341454.A0A4S2N2D7"/>
<evidence type="ECO:0000256" key="10">
    <source>
        <dbReference type="RuleBase" id="RU003557"/>
    </source>
</evidence>
<evidence type="ECO:0000256" key="2">
    <source>
        <dbReference type="ARBA" id="ARBA00004872"/>
    </source>
</evidence>
<dbReference type="Pfam" id="PF02803">
    <property type="entry name" value="Thiolase_C"/>
    <property type="match status" value="1"/>
</dbReference>
<dbReference type="Pfam" id="PF00108">
    <property type="entry name" value="Thiolase_N"/>
    <property type="match status" value="1"/>
</dbReference>
<keyword evidence="4 10" id="KW-0808">Transferase</keyword>
<organism evidence="13 14">
    <name type="scientific">Ascodesmis nigricans</name>
    <dbReference type="NCBI Taxonomy" id="341454"/>
    <lineage>
        <taxon>Eukaryota</taxon>
        <taxon>Fungi</taxon>
        <taxon>Dikarya</taxon>
        <taxon>Ascomycota</taxon>
        <taxon>Pezizomycotina</taxon>
        <taxon>Pezizomycetes</taxon>
        <taxon>Pezizales</taxon>
        <taxon>Ascodesmidaceae</taxon>
        <taxon>Ascodesmis</taxon>
    </lineage>
</organism>
<gene>
    <name evidence="13" type="ORF">EX30DRAFT_317291</name>
</gene>
<dbReference type="SUPFAM" id="SSF53901">
    <property type="entry name" value="Thiolase-like"/>
    <property type="match status" value="2"/>
</dbReference>
<dbReference type="Proteomes" id="UP000298138">
    <property type="component" value="Unassembled WGS sequence"/>
</dbReference>
<evidence type="ECO:0000313" key="13">
    <source>
        <dbReference type="EMBL" id="TGZ83237.1"/>
    </source>
</evidence>
<dbReference type="InterPro" id="IPR050215">
    <property type="entry name" value="Thiolase-like_sf_Thiolase"/>
</dbReference>
<dbReference type="GO" id="GO:0003988">
    <property type="term" value="F:acetyl-CoA C-acyltransferase activity"/>
    <property type="evidence" value="ECO:0007669"/>
    <property type="project" value="UniProtKB-EC"/>
</dbReference>
<evidence type="ECO:0000256" key="9">
    <source>
        <dbReference type="PIRSR" id="PIRSR000429-1"/>
    </source>
</evidence>
<dbReference type="CDD" id="cd00751">
    <property type="entry name" value="thiolase"/>
    <property type="match status" value="1"/>
</dbReference>
<reference evidence="13 14" key="1">
    <citation type="submission" date="2019-04" db="EMBL/GenBank/DDBJ databases">
        <title>Comparative genomics and transcriptomics to analyze fruiting body development in filamentous ascomycetes.</title>
        <authorList>
            <consortium name="DOE Joint Genome Institute"/>
            <person name="Lutkenhaus R."/>
            <person name="Traeger S."/>
            <person name="Breuer J."/>
            <person name="Kuo A."/>
            <person name="Lipzen A."/>
            <person name="Pangilinan J."/>
            <person name="Dilworth D."/>
            <person name="Sandor L."/>
            <person name="Poggeler S."/>
            <person name="Barry K."/>
            <person name="Grigoriev I.V."/>
            <person name="Nowrousian M."/>
        </authorList>
    </citation>
    <scope>NUCLEOTIDE SEQUENCE [LARGE SCALE GENOMIC DNA]</scope>
    <source>
        <strain evidence="13 14">CBS 389.68</strain>
    </source>
</reference>
<feature type="domain" description="Thiolase N-terminal" evidence="11">
    <location>
        <begin position="19"/>
        <end position="276"/>
    </location>
</feature>
<dbReference type="InParanoid" id="A0A4S2N2D7"/>
<comment type="cofactor">
    <cofactor evidence="1">
        <name>K(+)</name>
        <dbReference type="ChEBI" id="CHEBI:29103"/>
    </cofactor>
</comment>
<evidence type="ECO:0000256" key="3">
    <source>
        <dbReference type="ARBA" id="ARBA00010982"/>
    </source>
</evidence>
<evidence type="ECO:0000259" key="11">
    <source>
        <dbReference type="Pfam" id="PF00108"/>
    </source>
</evidence>
<feature type="active site" description="Acyl-thioester intermediate" evidence="9">
    <location>
        <position position="104"/>
    </location>
</feature>
<feature type="active site" description="Proton acceptor" evidence="9">
    <location>
        <position position="362"/>
    </location>
</feature>
<evidence type="ECO:0000256" key="1">
    <source>
        <dbReference type="ARBA" id="ARBA00001958"/>
    </source>
</evidence>
<comment type="similarity">
    <text evidence="3 10">Belongs to the thiolase-like superfamily. Thiolase family.</text>
</comment>
<feature type="active site" description="Proton acceptor" evidence="9">
    <location>
        <position position="392"/>
    </location>
</feature>
<keyword evidence="6 10" id="KW-0012">Acyltransferase</keyword>
<dbReference type="OrthoDB" id="5404651at2759"/>
<dbReference type="EMBL" id="ML220114">
    <property type="protein sequence ID" value="TGZ83237.1"/>
    <property type="molecule type" value="Genomic_DNA"/>
</dbReference>
<sequence>MVLFKRGLQSILQKNASDVVIVSALRTPVTRAKKGGFKDAYPEELVSHILKATLEHTKIDPAKVNDVCMGQVLSELGGAKAGRMALLHAGYPVTTTYNTVNRQCSSGLQAITNTAAAIQTGMIEVGIGGGVESMTRNYGSKAIPVDLSPDMKESWSQDALDCIMPMGLTSENVASRYSISREDQDAFAARSHQKAAHARSSGLFDSEIVPTPTRQIAEDGTITQTTIAADDGIRPTATAESLAKLKPAFSPTGASTAGNSSQVSDGAAAALLMRRSTAEVLGLQPIAKFVATAVAGVKPDEMGIGPALAIPRLMEMTGVEVGEVGIWELNEAFASQALYCMRVLNLPEEKVNPKGGAIALGHPLGATGARQLATLLPELERQGEKVGVVSMCIGTGSGLATMFVRE</sequence>
<keyword evidence="14" id="KW-1185">Reference proteome</keyword>
<dbReference type="InterPro" id="IPR020616">
    <property type="entry name" value="Thiolase_N"/>
</dbReference>
<comment type="pathway">
    <text evidence="2">Lipid metabolism; fatty acid metabolism.</text>
</comment>
<feature type="non-terminal residue" evidence="13">
    <location>
        <position position="406"/>
    </location>
</feature>
<feature type="domain" description="Thiolase C-terminal" evidence="12">
    <location>
        <begin position="284"/>
        <end position="403"/>
    </location>
</feature>